<feature type="compositionally biased region" description="Basic and acidic residues" evidence="7">
    <location>
        <begin position="187"/>
        <end position="215"/>
    </location>
</feature>
<dbReference type="GO" id="GO:0042273">
    <property type="term" value="P:ribosomal large subunit biogenesis"/>
    <property type="evidence" value="ECO:0007669"/>
    <property type="project" value="TreeGrafter"/>
</dbReference>
<feature type="region of interest" description="Disordered" evidence="7">
    <location>
        <begin position="171"/>
        <end position="305"/>
    </location>
</feature>
<reference evidence="8" key="2">
    <citation type="submission" date="2020-11" db="EMBL/GenBank/DDBJ databases">
        <authorList>
            <person name="McCartney M.A."/>
            <person name="Auch B."/>
            <person name="Kono T."/>
            <person name="Mallez S."/>
            <person name="Becker A."/>
            <person name="Gohl D.M."/>
            <person name="Silverstein K.A.T."/>
            <person name="Koren S."/>
            <person name="Bechman K.B."/>
            <person name="Herman A."/>
            <person name="Abrahante J.E."/>
            <person name="Garbe J."/>
        </authorList>
    </citation>
    <scope>NUCLEOTIDE SEQUENCE</scope>
    <source>
        <strain evidence="8">Duluth1</strain>
        <tissue evidence="8">Whole animal</tissue>
    </source>
</reference>
<comment type="subcellular location">
    <subcellularLocation>
        <location evidence="2">Nucleus</location>
        <location evidence="2">Nucleolus</location>
    </subcellularLocation>
</comment>
<dbReference type="PANTHER" id="PTHR13028">
    <property type="entry name" value="RRNA PROCESSING PROTEIN EBNA1-BINDING PROTEIN-RELATED"/>
    <property type="match status" value="1"/>
</dbReference>
<sequence length="305" mass="34992">MVDFHHSSDSEAADSDEELQRAFAAGKLKPGLNVVVEAPKQSINNVTGMKQKLKELQQGLDWVERLDLTNPPAPPPPGSNETEGTEGSGVAETDNDFKRELRFYRQAQASVLTGLAKLHKLGIKTRRPDDYFAEMSKTDDHMKRIREKLLEKQQGIENRDKARKLRDLKKYGKKVQQDVLQKRHKEKREMLDAVKKFRKGQKDKLDFLEETEGKGKGKQQNRHGKTDQPFQPNRKRQYKNTKFGYGGQKKRGKMNTKESASDMSGFSKKINQGKPGKQYANKNKKGNKNKRPGKTQRQTMKNRQK</sequence>
<protein>
    <recommendedName>
        <fullName evidence="10">rRNA-processing protein EBP2</fullName>
    </recommendedName>
</protein>
<keyword evidence="6" id="KW-0539">Nucleus</keyword>
<evidence type="ECO:0000256" key="3">
    <source>
        <dbReference type="ARBA" id="ARBA00007336"/>
    </source>
</evidence>
<dbReference type="EMBL" id="JAIWYP010000016">
    <property type="protein sequence ID" value="KAH3694887.1"/>
    <property type="molecule type" value="Genomic_DNA"/>
</dbReference>
<dbReference type="AlphaFoldDB" id="A0A9D3Y7Y5"/>
<keyword evidence="4" id="KW-0690">Ribosome biogenesis</keyword>
<proteinExistence type="inferred from homology"/>
<evidence type="ECO:0000256" key="4">
    <source>
        <dbReference type="ARBA" id="ARBA00022517"/>
    </source>
</evidence>
<evidence type="ECO:0000256" key="6">
    <source>
        <dbReference type="ARBA" id="ARBA00023242"/>
    </source>
</evidence>
<evidence type="ECO:0000313" key="9">
    <source>
        <dbReference type="Proteomes" id="UP000828390"/>
    </source>
</evidence>
<comment type="similarity">
    <text evidence="3">Belongs to the EBP2 family.</text>
</comment>
<comment type="caution">
    <text evidence="8">The sequence shown here is derived from an EMBL/GenBank/DDBJ whole genome shotgun (WGS) entry which is preliminary data.</text>
</comment>
<evidence type="ECO:0000256" key="7">
    <source>
        <dbReference type="SAM" id="MobiDB-lite"/>
    </source>
</evidence>
<keyword evidence="9" id="KW-1185">Reference proteome</keyword>
<dbReference type="Pfam" id="PF05890">
    <property type="entry name" value="Ebp2"/>
    <property type="match status" value="1"/>
</dbReference>
<dbReference type="Proteomes" id="UP000828390">
    <property type="component" value="Unassembled WGS sequence"/>
</dbReference>
<reference evidence="8" key="1">
    <citation type="journal article" date="2019" name="bioRxiv">
        <title>The Genome of the Zebra Mussel, Dreissena polymorpha: A Resource for Invasive Species Research.</title>
        <authorList>
            <person name="McCartney M.A."/>
            <person name="Auch B."/>
            <person name="Kono T."/>
            <person name="Mallez S."/>
            <person name="Zhang Y."/>
            <person name="Obille A."/>
            <person name="Becker A."/>
            <person name="Abrahante J.E."/>
            <person name="Garbe J."/>
            <person name="Badalamenti J.P."/>
            <person name="Herman A."/>
            <person name="Mangelson H."/>
            <person name="Liachko I."/>
            <person name="Sullivan S."/>
            <person name="Sone E.D."/>
            <person name="Koren S."/>
            <person name="Silverstein K.A.T."/>
            <person name="Beckman K.B."/>
            <person name="Gohl D.M."/>
        </authorList>
    </citation>
    <scope>NUCLEOTIDE SEQUENCE</scope>
    <source>
        <strain evidence="8">Duluth1</strain>
        <tissue evidence="8">Whole animal</tissue>
    </source>
</reference>
<dbReference type="GO" id="GO:0030687">
    <property type="term" value="C:preribosome, large subunit precursor"/>
    <property type="evidence" value="ECO:0007669"/>
    <property type="project" value="TreeGrafter"/>
</dbReference>
<keyword evidence="5" id="KW-0175">Coiled coil</keyword>
<organism evidence="8 9">
    <name type="scientific">Dreissena polymorpha</name>
    <name type="common">Zebra mussel</name>
    <name type="synonym">Mytilus polymorpha</name>
    <dbReference type="NCBI Taxonomy" id="45954"/>
    <lineage>
        <taxon>Eukaryota</taxon>
        <taxon>Metazoa</taxon>
        <taxon>Spiralia</taxon>
        <taxon>Lophotrochozoa</taxon>
        <taxon>Mollusca</taxon>
        <taxon>Bivalvia</taxon>
        <taxon>Autobranchia</taxon>
        <taxon>Heteroconchia</taxon>
        <taxon>Euheterodonta</taxon>
        <taxon>Imparidentia</taxon>
        <taxon>Neoheterodontei</taxon>
        <taxon>Myida</taxon>
        <taxon>Dreissenoidea</taxon>
        <taxon>Dreissenidae</taxon>
        <taxon>Dreissena</taxon>
    </lineage>
</organism>
<feature type="region of interest" description="Disordered" evidence="7">
    <location>
        <begin position="60"/>
        <end position="95"/>
    </location>
</feature>
<accession>A0A9D3Y7Y5</accession>
<dbReference type="GO" id="GO:0005730">
    <property type="term" value="C:nucleolus"/>
    <property type="evidence" value="ECO:0007669"/>
    <property type="project" value="UniProtKB-SubCell"/>
</dbReference>
<evidence type="ECO:0000256" key="1">
    <source>
        <dbReference type="ARBA" id="ARBA00003387"/>
    </source>
</evidence>
<evidence type="ECO:0000313" key="8">
    <source>
        <dbReference type="EMBL" id="KAH3694887.1"/>
    </source>
</evidence>
<comment type="function">
    <text evidence="1">Required for the processing of the 27S pre-rRNA.</text>
</comment>
<evidence type="ECO:0000256" key="2">
    <source>
        <dbReference type="ARBA" id="ARBA00004604"/>
    </source>
</evidence>
<dbReference type="OrthoDB" id="443772at2759"/>
<feature type="compositionally biased region" description="Basic residues" evidence="7">
    <location>
        <begin position="282"/>
        <end position="305"/>
    </location>
</feature>
<gene>
    <name evidence="8" type="ORF">DPMN_082329</name>
</gene>
<evidence type="ECO:0000256" key="5">
    <source>
        <dbReference type="ARBA" id="ARBA00023054"/>
    </source>
</evidence>
<name>A0A9D3Y7Y5_DREPO</name>
<dbReference type="GO" id="GO:0034399">
    <property type="term" value="C:nuclear periphery"/>
    <property type="evidence" value="ECO:0007669"/>
    <property type="project" value="TreeGrafter"/>
</dbReference>
<dbReference type="InterPro" id="IPR008610">
    <property type="entry name" value="Ebp2"/>
</dbReference>
<dbReference type="PANTHER" id="PTHR13028:SF0">
    <property type="entry name" value="RRNA-PROCESSING PROTEIN EBP2-RELATED"/>
    <property type="match status" value="1"/>
</dbReference>
<dbReference type="GO" id="GO:0006364">
    <property type="term" value="P:rRNA processing"/>
    <property type="evidence" value="ECO:0007669"/>
    <property type="project" value="TreeGrafter"/>
</dbReference>
<evidence type="ECO:0008006" key="10">
    <source>
        <dbReference type="Google" id="ProtNLM"/>
    </source>
</evidence>